<dbReference type="AlphaFoldDB" id="A0A6I8M3I6"/>
<reference evidence="2 3" key="1">
    <citation type="submission" date="2019-09" db="EMBL/GenBank/DDBJ databases">
        <authorList>
            <person name="Leyn A S."/>
        </authorList>
    </citation>
    <scope>NUCLEOTIDE SEQUENCE [LARGE SCALE GENOMIC DNA]</scope>
    <source>
        <strain evidence="2">AA231_1</strain>
    </source>
</reference>
<evidence type="ECO:0000313" key="3">
    <source>
        <dbReference type="Proteomes" id="UP000399805"/>
    </source>
</evidence>
<accession>A0A6I8M3I6</accession>
<dbReference type="EMBL" id="CABVGP010000003">
    <property type="protein sequence ID" value="VVJ23878.1"/>
    <property type="molecule type" value="Genomic_DNA"/>
</dbReference>
<dbReference type="Proteomes" id="UP000399805">
    <property type="component" value="Unassembled WGS sequence"/>
</dbReference>
<evidence type="ECO:0000256" key="1">
    <source>
        <dbReference type="SAM" id="MobiDB-lite"/>
    </source>
</evidence>
<gene>
    <name evidence="2" type="ORF">AA23TX_08761</name>
</gene>
<proteinExistence type="predicted"/>
<evidence type="ECO:0008006" key="4">
    <source>
        <dbReference type="Google" id="ProtNLM"/>
    </source>
</evidence>
<keyword evidence="3" id="KW-1185">Reference proteome</keyword>
<organism evidence="2 3">
    <name type="scientific">Amycolatopsis camponoti</name>
    <dbReference type="NCBI Taxonomy" id="2606593"/>
    <lineage>
        <taxon>Bacteria</taxon>
        <taxon>Bacillati</taxon>
        <taxon>Actinomycetota</taxon>
        <taxon>Actinomycetes</taxon>
        <taxon>Pseudonocardiales</taxon>
        <taxon>Pseudonocardiaceae</taxon>
        <taxon>Amycolatopsis</taxon>
    </lineage>
</organism>
<evidence type="ECO:0000313" key="2">
    <source>
        <dbReference type="EMBL" id="VVJ23878.1"/>
    </source>
</evidence>
<protein>
    <recommendedName>
        <fullName evidence="4">ESX-1 secretion-associated protein</fullName>
    </recommendedName>
</protein>
<sequence length="110" mass="11385">MVSVVDGPGFHVDVGKVEEAANGIKRSVTDQSSFELRDLCGDTGLYGHDGIHNSLMNFCVRWSDGLDILTDDADAIGDVLTKAAAAYRATDSAAAGSLTTDPGQGPVDDG</sequence>
<name>A0A6I8M3I6_9PSEU</name>
<feature type="region of interest" description="Disordered" evidence="1">
    <location>
        <begin position="91"/>
        <end position="110"/>
    </location>
</feature>